<dbReference type="AlphaFoldDB" id="A0AAJ1TFP5"/>
<proteinExistence type="predicted"/>
<protein>
    <submittedName>
        <fullName evidence="1">Uncharacterized protein</fullName>
    </submittedName>
</protein>
<comment type="caution">
    <text evidence="1">The sequence shown here is derived from an EMBL/GenBank/DDBJ whole genome shotgun (WGS) entry which is preliminary data.</text>
</comment>
<dbReference type="Proteomes" id="UP001238450">
    <property type="component" value="Unassembled WGS sequence"/>
</dbReference>
<name>A0AAJ1TFP5_9BACL</name>
<gene>
    <name evidence="1" type="ORF">J2Z48_001812</name>
</gene>
<evidence type="ECO:0000313" key="1">
    <source>
        <dbReference type="EMBL" id="MDQ0417639.1"/>
    </source>
</evidence>
<dbReference type="EMBL" id="JAUSUV010000007">
    <property type="protein sequence ID" value="MDQ0417639.1"/>
    <property type="molecule type" value="Genomic_DNA"/>
</dbReference>
<sequence>MNHSSKIPIHLFTIYAIVRPNRDIHYAQIVCDGVEINLPDMVLEINSDLACSCGNLINPDVSIHQCPQCRKRSLPSIQNMKGGDYPTS</sequence>
<organism evidence="1 2">
    <name type="scientific">Croceifilum oryzae</name>
    <dbReference type="NCBI Taxonomy" id="1553429"/>
    <lineage>
        <taxon>Bacteria</taxon>
        <taxon>Bacillati</taxon>
        <taxon>Bacillota</taxon>
        <taxon>Bacilli</taxon>
        <taxon>Bacillales</taxon>
        <taxon>Thermoactinomycetaceae</taxon>
        <taxon>Croceifilum</taxon>
    </lineage>
</organism>
<evidence type="ECO:0000313" key="2">
    <source>
        <dbReference type="Proteomes" id="UP001238450"/>
    </source>
</evidence>
<accession>A0AAJ1TFP5</accession>
<reference evidence="1 2" key="1">
    <citation type="submission" date="2023-07" db="EMBL/GenBank/DDBJ databases">
        <title>Genomic Encyclopedia of Type Strains, Phase IV (KMG-IV): sequencing the most valuable type-strain genomes for metagenomic binning, comparative biology and taxonomic classification.</title>
        <authorList>
            <person name="Goeker M."/>
        </authorList>
    </citation>
    <scope>NUCLEOTIDE SEQUENCE [LARGE SCALE GENOMIC DNA]</scope>
    <source>
        <strain evidence="1 2">DSM 46876</strain>
    </source>
</reference>
<keyword evidence="2" id="KW-1185">Reference proteome</keyword>
<dbReference type="RefSeq" id="WP_307252785.1">
    <property type="nucleotide sequence ID" value="NZ_JAUSUV010000007.1"/>
</dbReference>